<feature type="transmembrane region" description="Helical" evidence="7">
    <location>
        <begin position="237"/>
        <end position="258"/>
    </location>
</feature>
<comment type="subcellular location">
    <subcellularLocation>
        <location evidence="1 7">Cell membrane</location>
        <topology evidence="1 7">Multi-pass membrane protein</topology>
    </subcellularLocation>
</comment>
<name>A0A5M9I3X2_9FIRM</name>
<sequence length="273" mass="30828">MKHKVLKTALYVVLALVGVITVFPFVWMVLSSFKTNGEIQSIVQTLLPQEPTVDNYMNLQQTFDFLRYFMNSIFIAVAVTVLVIYTSCLCGYVLGKYQFKGKNIIFGFVMMTMMVPWSVTIIPRYTMFMEAGLQDTYISLILPVMVSGFGIFMMKQNMESIPDELIEAARMDGSNEFQTFHKLVLPLCKNGISAIAIFQFLWVWEDYLWPYLMIDSEGKQLLAVGLTLFNGRYSTDYGGLFAATTISILPVIIVYVIFQKRFVAGVAAGAVKG</sequence>
<reference evidence="9" key="1">
    <citation type="submission" date="2019-07" db="EMBL/GenBank/DDBJ databases">
        <authorList>
            <person name="Wongkuna S."/>
            <person name="Scaria J."/>
        </authorList>
    </citation>
    <scope>NUCLEOTIDE SEQUENCE [LARGE SCALE GENOMIC DNA]</scope>
    <source>
        <strain evidence="9">SW178</strain>
    </source>
</reference>
<dbReference type="InterPro" id="IPR035906">
    <property type="entry name" value="MetI-like_sf"/>
</dbReference>
<evidence type="ECO:0000256" key="2">
    <source>
        <dbReference type="ARBA" id="ARBA00022448"/>
    </source>
</evidence>
<dbReference type="EMBL" id="VMSO01000003">
    <property type="protein sequence ID" value="KAA8502205.1"/>
    <property type="molecule type" value="Genomic_DNA"/>
</dbReference>
<comment type="similarity">
    <text evidence="7">Belongs to the binding-protein-dependent transport system permease family.</text>
</comment>
<dbReference type="RefSeq" id="WP_087151224.1">
    <property type="nucleotide sequence ID" value="NZ_VMSO01000003.1"/>
</dbReference>
<dbReference type="OrthoDB" id="153186at2"/>
<dbReference type="Proteomes" id="UP000322025">
    <property type="component" value="Unassembled WGS sequence"/>
</dbReference>
<feature type="domain" description="ABC transmembrane type-1" evidence="8">
    <location>
        <begin position="69"/>
        <end position="258"/>
    </location>
</feature>
<keyword evidence="5 7" id="KW-1133">Transmembrane helix</keyword>
<dbReference type="CDD" id="cd06261">
    <property type="entry name" value="TM_PBP2"/>
    <property type="match status" value="1"/>
</dbReference>
<dbReference type="AlphaFoldDB" id="A0A5M9I3X2"/>
<feature type="transmembrane region" description="Helical" evidence="7">
    <location>
        <begin position="9"/>
        <end position="30"/>
    </location>
</feature>
<feature type="transmembrane region" description="Helical" evidence="7">
    <location>
        <begin position="104"/>
        <end position="125"/>
    </location>
</feature>
<dbReference type="SUPFAM" id="SSF161098">
    <property type="entry name" value="MetI-like"/>
    <property type="match status" value="1"/>
</dbReference>
<comment type="caution">
    <text evidence="9">The sequence shown here is derived from an EMBL/GenBank/DDBJ whole genome shotgun (WGS) entry which is preliminary data.</text>
</comment>
<feature type="transmembrane region" description="Helical" evidence="7">
    <location>
        <begin position="183"/>
        <end position="204"/>
    </location>
</feature>
<feature type="transmembrane region" description="Helical" evidence="7">
    <location>
        <begin position="68"/>
        <end position="92"/>
    </location>
</feature>
<organism evidence="9 10">
    <name type="scientific">Mediterraneibacter catenae</name>
    <dbReference type="NCBI Taxonomy" id="2594882"/>
    <lineage>
        <taxon>Bacteria</taxon>
        <taxon>Bacillati</taxon>
        <taxon>Bacillota</taxon>
        <taxon>Clostridia</taxon>
        <taxon>Lachnospirales</taxon>
        <taxon>Lachnospiraceae</taxon>
        <taxon>Mediterraneibacter</taxon>
    </lineage>
</organism>
<keyword evidence="6 7" id="KW-0472">Membrane</keyword>
<dbReference type="GO" id="GO:0005886">
    <property type="term" value="C:plasma membrane"/>
    <property type="evidence" value="ECO:0007669"/>
    <property type="project" value="UniProtKB-SubCell"/>
</dbReference>
<evidence type="ECO:0000259" key="8">
    <source>
        <dbReference type="PROSITE" id="PS50928"/>
    </source>
</evidence>
<evidence type="ECO:0000256" key="7">
    <source>
        <dbReference type="RuleBase" id="RU363032"/>
    </source>
</evidence>
<protein>
    <submittedName>
        <fullName evidence="9">Carbohydrate ABC transporter permease</fullName>
    </submittedName>
</protein>
<feature type="transmembrane region" description="Helical" evidence="7">
    <location>
        <begin position="137"/>
        <end position="154"/>
    </location>
</feature>
<proteinExistence type="inferred from homology"/>
<evidence type="ECO:0000313" key="9">
    <source>
        <dbReference type="EMBL" id="KAA8502205.1"/>
    </source>
</evidence>
<evidence type="ECO:0000256" key="6">
    <source>
        <dbReference type="ARBA" id="ARBA00023136"/>
    </source>
</evidence>
<evidence type="ECO:0000256" key="3">
    <source>
        <dbReference type="ARBA" id="ARBA00022475"/>
    </source>
</evidence>
<keyword evidence="4 7" id="KW-0812">Transmembrane</keyword>
<dbReference type="PANTHER" id="PTHR43744:SF12">
    <property type="entry name" value="ABC TRANSPORTER PERMEASE PROTEIN MG189-RELATED"/>
    <property type="match status" value="1"/>
</dbReference>
<keyword evidence="2 7" id="KW-0813">Transport</keyword>
<evidence type="ECO:0000256" key="1">
    <source>
        <dbReference type="ARBA" id="ARBA00004651"/>
    </source>
</evidence>
<dbReference type="PROSITE" id="PS50928">
    <property type="entry name" value="ABC_TM1"/>
    <property type="match status" value="1"/>
</dbReference>
<dbReference type="InterPro" id="IPR000515">
    <property type="entry name" value="MetI-like"/>
</dbReference>
<evidence type="ECO:0000313" key="10">
    <source>
        <dbReference type="Proteomes" id="UP000322025"/>
    </source>
</evidence>
<evidence type="ECO:0000256" key="5">
    <source>
        <dbReference type="ARBA" id="ARBA00022989"/>
    </source>
</evidence>
<keyword evidence="3" id="KW-1003">Cell membrane</keyword>
<evidence type="ECO:0000256" key="4">
    <source>
        <dbReference type="ARBA" id="ARBA00022692"/>
    </source>
</evidence>
<dbReference type="Gene3D" id="1.10.3720.10">
    <property type="entry name" value="MetI-like"/>
    <property type="match status" value="1"/>
</dbReference>
<keyword evidence="10" id="KW-1185">Reference proteome</keyword>
<accession>A0A5M9I3X2</accession>
<dbReference type="PANTHER" id="PTHR43744">
    <property type="entry name" value="ABC TRANSPORTER PERMEASE PROTEIN MG189-RELATED-RELATED"/>
    <property type="match status" value="1"/>
</dbReference>
<dbReference type="GO" id="GO:0055085">
    <property type="term" value="P:transmembrane transport"/>
    <property type="evidence" value="ECO:0007669"/>
    <property type="project" value="InterPro"/>
</dbReference>
<dbReference type="Pfam" id="PF00528">
    <property type="entry name" value="BPD_transp_1"/>
    <property type="match status" value="1"/>
</dbReference>
<gene>
    <name evidence="9" type="ORF">FNY66_03510</name>
</gene>